<evidence type="ECO:0000313" key="1">
    <source>
        <dbReference type="EMBL" id="KIK45902.1"/>
    </source>
</evidence>
<reference evidence="1 2" key="1">
    <citation type="submission" date="2014-04" db="EMBL/GenBank/DDBJ databases">
        <authorList>
            <consortium name="DOE Joint Genome Institute"/>
            <person name="Kuo A."/>
            <person name="Ruytinx J."/>
            <person name="Rineau F."/>
            <person name="Colpaert J."/>
            <person name="Kohler A."/>
            <person name="Nagy L.G."/>
            <person name="Floudas D."/>
            <person name="Copeland A."/>
            <person name="Barry K.W."/>
            <person name="Cichocki N."/>
            <person name="Veneault-Fourrey C."/>
            <person name="LaButti K."/>
            <person name="Lindquist E.A."/>
            <person name="Lipzen A."/>
            <person name="Lundell T."/>
            <person name="Morin E."/>
            <person name="Murat C."/>
            <person name="Sun H."/>
            <person name="Tunlid A."/>
            <person name="Henrissat B."/>
            <person name="Grigoriev I.V."/>
            <person name="Hibbett D.S."/>
            <person name="Martin F."/>
            <person name="Nordberg H.P."/>
            <person name="Cantor M.N."/>
            <person name="Hua S.X."/>
        </authorList>
    </citation>
    <scope>NUCLEOTIDE SEQUENCE [LARGE SCALE GENOMIC DNA]</scope>
    <source>
        <strain evidence="1 2">UH-Slu-Lm8-n1</strain>
    </source>
</reference>
<evidence type="ECO:0000313" key="2">
    <source>
        <dbReference type="Proteomes" id="UP000054485"/>
    </source>
</evidence>
<reference evidence="2" key="2">
    <citation type="submission" date="2015-01" db="EMBL/GenBank/DDBJ databases">
        <title>Evolutionary Origins and Diversification of the Mycorrhizal Mutualists.</title>
        <authorList>
            <consortium name="DOE Joint Genome Institute"/>
            <consortium name="Mycorrhizal Genomics Consortium"/>
            <person name="Kohler A."/>
            <person name="Kuo A."/>
            <person name="Nagy L.G."/>
            <person name="Floudas D."/>
            <person name="Copeland A."/>
            <person name="Barry K.W."/>
            <person name="Cichocki N."/>
            <person name="Veneault-Fourrey C."/>
            <person name="LaButti K."/>
            <person name="Lindquist E.A."/>
            <person name="Lipzen A."/>
            <person name="Lundell T."/>
            <person name="Morin E."/>
            <person name="Murat C."/>
            <person name="Riley R."/>
            <person name="Ohm R."/>
            <person name="Sun H."/>
            <person name="Tunlid A."/>
            <person name="Henrissat B."/>
            <person name="Grigoriev I.V."/>
            <person name="Hibbett D.S."/>
            <person name="Martin F."/>
        </authorList>
    </citation>
    <scope>NUCLEOTIDE SEQUENCE [LARGE SCALE GENOMIC DNA]</scope>
    <source>
        <strain evidence="2">UH-Slu-Lm8-n1</strain>
    </source>
</reference>
<name>A0A0D0BIU1_9AGAM</name>
<dbReference type="AlphaFoldDB" id="A0A0D0BIU1"/>
<dbReference type="Proteomes" id="UP000054485">
    <property type="component" value="Unassembled WGS sequence"/>
</dbReference>
<keyword evidence="2" id="KW-1185">Reference proteome</keyword>
<dbReference type="HOGENOM" id="CLU_2998026_0_0_1"/>
<protein>
    <submittedName>
        <fullName evidence="1">Uncharacterized protein</fullName>
    </submittedName>
</protein>
<gene>
    <name evidence="1" type="ORF">CY34DRAFT_801059</name>
</gene>
<sequence>MDRWCFIRRPQSLCGRSAQKSDGHTRSMVCGWANRGLSRRLSLPSDHSTAMTHRCGT</sequence>
<dbReference type="EMBL" id="KN835166">
    <property type="protein sequence ID" value="KIK45902.1"/>
    <property type="molecule type" value="Genomic_DNA"/>
</dbReference>
<accession>A0A0D0BIU1</accession>
<organism evidence="1 2">
    <name type="scientific">Suillus luteus UH-Slu-Lm8-n1</name>
    <dbReference type="NCBI Taxonomy" id="930992"/>
    <lineage>
        <taxon>Eukaryota</taxon>
        <taxon>Fungi</taxon>
        <taxon>Dikarya</taxon>
        <taxon>Basidiomycota</taxon>
        <taxon>Agaricomycotina</taxon>
        <taxon>Agaricomycetes</taxon>
        <taxon>Agaricomycetidae</taxon>
        <taxon>Boletales</taxon>
        <taxon>Suillineae</taxon>
        <taxon>Suillaceae</taxon>
        <taxon>Suillus</taxon>
    </lineage>
</organism>
<dbReference type="InParanoid" id="A0A0D0BIU1"/>
<proteinExistence type="predicted"/>